<protein>
    <submittedName>
        <fullName evidence="8">TRAM domain-containing protein</fullName>
    </submittedName>
</protein>
<feature type="transmembrane region" description="Helical" evidence="6">
    <location>
        <begin position="34"/>
        <end position="54"/>
    </location>
</feature>
<evidence type="ECO:0000256" key="6">
    <source>
        <dbReference type="SAM" id="Phobius"/>
    </source>
</evidence>
<dbReference type="InterPro" id="IPR029060">
    <property type="entry name" value="PIN-like_dom_sf"/>
</dbReference>
<comment type="cofactor">
    <cofactor evidence="1">
        <name>Mg(2+)</name>
        <dbReference type="ChEBI" id="CHEBI:18420"/>
    </cofactor>
</comment>
<name>A0A419F8U0_9BACT</name>
<dbReference type="Proteomes" id="UP000285961">
    <property type="component" value="Unassembled WGS sequence"/>
</dbReference>
<keyword evidence="6" id="KW-1133">Transmembrane helix</keyword>
<organism evidence="8 9">
    <name type="scientific">Candidatus Abyssobacteria bacterium SURF_17</name>
    <dbReference type="NCBI Taxonomy" id="2093361"/>
    <lineage>
        <taxon>Bacteria</taxon>
        <taxon>Pseudomonadati</taxon>
        <taxon>Candidatus Hydrogenedentota</taxon>
        <taxon>Candidatus Abyssobacteria</taxon>
    </lineage>
</organism>
<accession>A0A419F8U0</accession>
<keyword evidence="6" id="KW-0472">Membrane</keyword>
<proteinExistence type="predicted"/>
<evidence type="ECO:0000256" key="5">
    <source>
        <dbReference type="ARBA" id="ARBA00022842"/>
    </source>
</evidence>
<evidence type="ECO:0000256" key="3">
    <source>
        <dbReference type="ARBA" id="ARBA00022722"/>
    </source>
</evidence>
<dbReference type="EMBL" id="QZKI01000008">
    <property type="protein sequence ID" value="RJP75020.1"/>
    <property type="molecule type" value="Genomic_DNA"/>
</dbReference>
<dbReference type="SUPFAM" id="SSF88723">
    <property type="entry name" value="PIN domain-like"/>
    <property type="match status" value="1"/>
</dbReference>
<dbReference type="Pfam" id="PF01938">
    <property type="entry name" value="TRAM"/>
    <property type="match status" value="1"/>
</dbReference>
<evidence type="ECO:0000313" key="9">
    <source>
        <dbReference type="Proteomes" id="UP000285961"/>
    </source>
</evidence>
<dbReference type="InterPro" id="IPR002792">
    <property type="entry name" value="TRAM_dom"/>
</dbReference>
<evidence type="ECO:0000313" key="8">
    <source>
        <dbReference type="EMBL" id="RJP75020.1"/>
    </source>
</evidence>
<keyword evidence="5" id="KW-0460">Magnesium</keyword>
<comment type="caution">
    <text evidence="8">The sequence shown here is derived from an EMBL/GenBank/DDBJ whole genome shotgun (WGS) entry which is preliminary data.</text>
</comment>
<keyword evidence="2" id="KW-0808">Transferase</keyword>
<feature type="transmembrane region" description="Helical" evidence="6">
    <location>
        <begin position="61"/>
        <end position="80"/>
    </location>
</feature>
<reference evidence="8 9" key="1">
    <citation type="journal article" date="2017" name="ISME J.">
        <title>Energy and carbon metabolisms in a deep terrestrial subsurface fluid microbial community.</title>
        <authorList>
            <person name="Momper L."/>
            <person name="Jungbluth S.P."/>
            <person name="Lee M.D."/>
            <person name="Amend J.P."/>
        </authorList>
    </citation>
    <scope>NUCLEOTIDE SEQUENCE [LARGE SCALE GENOMIC DNA]</scope>
    <source>
        <strain evidence="8">SURF_17</strain>
    </source>
</reference>
<dbReference type="SMART" id="SM00670">
    <property type="entry name" value="PINc"/>
    <property type="match status" value="1"/>
</dbReference>
<dbReference type="GO" id="GO:0016740">
    <property type="term" value="F:transferase activity"/>
    <property type="evidence" value="ECO:0007669"/>
    <property type="project" value="UniProtKB-KW"/>
</dbReference>
<feature type="transmembrane region" description="Helical" evidence="6">
    <location>
        <begin position="100"/>
        <end position="118"/>
    </location>
</feature>
<dbReference type="CDD" id="cd09877">
    <property type="entry name" value="PIN_YacL-like"/>
    <property type="match status" value="1"/>
</dbReference>
<dbReference type="InterPro" id="IPR052041">
    <property type="entry name" value="Nucleic_acid_metab_PIN/TRAM"/>
</dbReference>
<gene>
    <name evidence="8" type="ORF">C4532_01150</name>
</gene>
<sequence length="333" mass="36355">MVTFIARVLLIVFSASIGYVVGGTFEPVMPWHPYAGLVVGAAAAFAVIAVEYLIKKFSFEGLVAPTVGVILGMVTASFIVEWLDLVLPDTFTLFDQVMHFITISLMLVLGYLGLSVGIKLKGDLRMLPAPTFGRAGLNAPKVLDTSVIIDGRIADICKLGFVEGTLVIPRFVLNELQNIADSSEPLRRTRGRRGLDILNEIQKQVSIDVRISEVDFPDVREVDSKLVRLAKQMNAKIVTNDFNLNKIAQFQGITVLNVNDLANALKPIVLPDEDFIIKIIKEGKEPGQGVGYLDDGTMVVVENGARLIGREVKVTVTSVLQTSAGQMIFTRIK</sequence>
<evidence type="ECO:0000256" key="2">
    <source>
        <dbReference type="ARBA" id="ARBA00022679"/>
    </source>
</evidence>
<keyword evidence="6" id="KW-0812">Transmembrane</keyword>
<feature type="domain" description="TRAM" evidence="7">
    <location>
        <begin position="268"/>
        <end position="329"/>
    </location>
</feature>
<keyword evidence="3" id="KW-0540">Nuclease</keyword>
<dbReference type="GO" id="GO:0004518">
    <property type="term" value="F:nuclease activity"/>
    <property type="evidence" value="ECO:0007669"/>
    <property type="project" value="UniProtKB-KW"/>
</dbReference>
<dbReference type="PROSITE" id="PS50926">
    <property type="entry name" value="TRAM"/>
    <property type="match status" value="1"/>
</dbReference>
<dbReference type="InterPro" id="IPR002716">
    <property type="entry name" value="PIN_dom"/>
</dbReference>
<dbReference type="GO" id="GO:0016787">
    <property type="term" value="F:hydrolase activity"/>
    <property type="evidence" value="ECO:0007669"/>
    <property type="project" value="UniProtKB-KW"/>
</dbReference>
<keyword evidence="4" id="KW-0378">Hydrolase</keyword>
<dbReference type="Pfam" id="PF01850">
    <property type="entry name" value="PIN"/>
    <property type="match status" value="1"/>
</dbReference>
<dbReference type="Gene3D" id="3.40.50.1010">
    <property type="entry name" value="5'-nuclease"/>
    <property type="match status" value="1"/>
</dbReference>
<dbReference type="AlphaFoldDB" id="A0A419F8U0"/>
<evidence type="ECO:0000256" key="1">
    <source>
        <dbReference type="ARBA" id="ARBA00001946"/>
    </source>
</evidence>
<evidence type="ECO:0000259" key="7">
    <source>
        <dbReference type="PROSITE" id="PS50926"/>
    </source>
</evidence>
<evidence type="ECO:0000256" key="4">
    <source>
        <dbReference type="ARBA" id="ARBA00022801"/>
    </source>
</evidence>
<dbReference type="PANTHER" id="PTHR11603">
    <property type="entry name" value="AAA FAMILY ATPASE"/>
    <property type="match status" value="1"/>
</dbReference>
<dbReference type="PANTHER" id="PTHR11603:SF147">
    <property type="entry name" value="MEMBRANE PROTEIN"/>
    <property type="match status" value="1"/>
</dbReference>